<name>A0A9W8G803_9FUNG</name>
<dbReference type="PANTHER" id="PTHR13003">
    <property type="entry name" value="NUP107-RELATED"/>
    <property type="match status" value="1"/>
</dbReference>
<comment type="subcellular location">
    <subcellularLocation>
        <location evidence="7">Nucleus</location>
        <location evidence="7">Nuclear pore complex</location>
    </subcellularLocation>
    <subcellularLocation>
        <location evidence="7">Nucleus membrane</location>
    </subcellularLocation>
</comment>
<feature type="region of interest" description="Disordered" evidence="8">
    <location>
        <begin position="180"/>
        <end position="202"/>
    </location>
</feature>
<keyword evidence="1 7" id="KW-0813">Transport</keyword>
<comment type="function">
    <text evidence="7">Functions as a component of the nuclear pore complex (NPC).</text>
</comment>
<reference evidence="9" key="1">
    <citation type="submission" date="2022-07" db="EMBL/GenBank/DDBJ databases">
        <title>Phylogenomic reconstructions and comparative analyses of Kickxellomycotina fungi.</title>
        <authorList>
            <person name="Reynolds N.K."/>
            <person name="Stajich J.E."/>
            <person name="Barry K."/>
            <person name="Grigoriev I.V."/>
            <person name="Crous P."/>
            <person name="Smith M.E."/>
        </authorList>
    </citation>
    <scope>NUCLEOTIDE SEQUENCE</scope>
    <source>
        <strain evidence="9">NRRL 3115</strain>
    </source>
</reference>
<keyword evidence="4 7" id="KW-0811">Translocation</keyword>
<evidence type="ECO:0000313" key="9">
    <source>
        <dbReference type="EMBL" id="KAJ2676005.1"/>
    </source>
</evidence>
<accession>A0A9W8G803</accession>
<evidence type="ECO:0000256" key="2">
    <source>
        <dbReference type="ARBA" id="ARBA00022816"/>
    </source>
</evidence>
<evidence type="ECO:0000256" key="1">
    <source>
        <dbReference type="ARBA" id="ARBA00022448"/>
    </source>
</evidence>
<dbReference type="GO" id="GO:0031080">
    <property type="term" value="C:nuclear pore outer ring"/>
    <property type="evidence" value="ECO:0007669"/>
    <property type="project" value="TreeGrafter"/>
</dbReference>
<evidence type="ECO:0000256" key="6">
    <source>
        <dbReference type="ARBA" id="ARBA00023242"/>
    </source>
</evidence>
<dbReference type="EMBL" id="JANBTW010000043">
    <property type="protein sequence ID" value="KAJ2676005.1"/>
    <property type="molecule type" value="Genomic_DNA"/>
</dbReference>
<gene>
    <name evidence="9" type="primary">NUP84</name>
    <name evidence="9" type="ORF">GGI25_003739</name>
</gene>
<dbReference type="Proteomes" id="UP001151518">
    <property type="component" value="Unassembled WGS sequence"/>
</dbReference>
<organism evidence="9 10">
    <name type="scientific">Coemansia spiralis</name>
    <dbReference type="NCBI Taxonomy" id="417178"/>
    <lineage>
        <taxon>Eukaryota</taxon>
        <taxon>Fungi</taxon>
        <taxon>Fungi incertae sedis</taxon>
        <taxon>Zoopagomycota</taxon>
        <taxon>Kickxellomycotina</taxon>
        <taxon>Kickxellomycetes</taxon>
        <taxon>Kickxellales</taxon>
        <taxon>Kickxellaceae</taxon>
        <taxon>Coemansia</taxon>
    </lineage>
</organism>
<dbReference type="InterPro" id="IPR007252">
    <property type="entry name" value="Nup84/Nup107"/>
</dbReference>
<comment type="caution">
    <text evidence="9">The sequence shown here is derived from an EMBL/GenBank/DDBJ whole genome shotgun (WGS) entry which is preliminary data.</text>
</comment>
<feature type="compositionally biased region" description="Polar residues" evidence="8">
    <location>
        <begin position="180"/>
        <end position="191"/>
    </location>
</feature>
<protein>
    <recommendedName>
        <fullName evidence="7">Nuclear pore complex protein</fullName>
    </recommendedName>
</protein>
<evidence type="ECO:0000256" key="4">
    <source>
        <dbReference type="ARBA" id="ARBA00023010"/>
    </source>
</evidence>
<dbReference type="Pfam" id="PF04121">
    <property type="entry name" value="Nup84_Nup100"/>
    <property type="match status" value="1"/>
</dbReference>
<dbReference type="PANTHER" id="PTHR13003:SF2">
    <property type="entry name" value="NUCLEAR PORE COMPLEX PROTEIN NUP107"/>
    <property type="match status" value="1"/>
</dbReference>
<keyword evidence="6 7" id="KW-0539">Nucleus</keyword>
<keyword evidence="3" id="KW-0653">Protein transport</keyword>
<dbReference type="GO" id="GO:0006606">
    <property type="term" value="P:protein import into nucleus"/>
    <property type="evidence" value="ECO:0007669"/>
    <property type="project" value="TreeGrafter"/>
</dbReference>
<keyword evidence="5 7" id="KW-0906">Nuclear pore complex</keyword>
<dbReference type="GO" id="GO:0000973">
    <property type="term" value="P:post-transcriptional tethering of RNA polymerase II gene DNA at nuclear periphery"/>
    <property type="evidence" value="ECO:0007669"/>
    <property type="project" value="TreeGrafter"/>
</dbReference>
<keyword evidence="7" id="KW-0472">Membrane</keyword>
<comment type="subunit">
    <text evidence="7">Part of the nuclear pore complex (NPC).</text>
</comment>
<dbReference type="GO" id="GO:0006406">
    <property type="term" value="P:mRNA export from nucleus"/>
    <property type="evidence" value="ECO:0007669"/>
    <property type="project" value="TreeGrafter"/>
</dbReference>
<evidence type="ECO:0000313" key="10">
    <source>
        <dbReference type="Proteomes" id="UP001151518"/>
    </source>
</evidence>
<comment type="similarity">
    <text evidence="7">Belongs to the nucleoporin Nup84/Nup107 family.</text>
</comment>
<dbReference type="Gene3D" id="1.20.190.50">
    <property type="match status" value="1"/>
</dbReference>
<evidence type="ECO:0000256" key="3">
    <source>
        <dbReference type="ARBA" id="ARBA00022927"/>
    </source>
</evidence>
<dbReference type="GO" id="GO:0031965">
    <property type="term" value="C:nuclear membrane"/>
    <property type="evidence" value="ECO:0007669"/>
    <property type="project" value="UniProtKB-SubCell"/>
</dbReference>
<evidence type="ECO:0000256" key="5">
    <source>
        <dbReference type="ARBA" id="ARBA00023132"/>
    </source>
</evidence>
<keyword evidence="2" id="KW-0509">mRNA transport</keyword>
<dbReference type="GO" id="GO:0017056">
    <property type="term" value="F:structural constituent of nuclear pore"/>
    <property type="evidence" value="ECO:0007669"/>
    <property type="project" value="UniProtKB-UniRule"/>
</dbReference>
<dbReference type="OrthoDB" id="3098at2759"/>
<sequence>MATSTDIATGFAAVVESHSTRQQRIDNSSSDNNASSARLFAQLARQQNSQISDSDLYSFNNQLHKKSEAQFWKSESSTWDLLERLYALRLQALSGAGSEDAMMGDDVDADVRVPKGSSVVATDFTSVQELMASDNLLSEYVEVRRWLEENAPSFQPVETRKGYLFYTRKSIRERAIRQTSLTPATSSTDTIVTEADPDAPSRQRKELAYEDAEYEASLLRTLYEYVRRGRVGDAMDLCVESDEPWRAASMKGGLFWRDPNLEPENPMPIDSEDGKGAIDMRPPHTAGNINRTLWKQTCAALAHDESNHMYERALYSALSGRLDEVLLVSENWEDHLWAYVNAMVESKIDQGIKDTSTLYTPAQNTILDHIQSKYPPIRDMAHVFASLATHDSATLRQEANQPFHLLQKAIIKNEFAAYIEEYTCKLQNDELSELEFELLRFVVHAALHLKELGFGLPENAVVIALQTYISQLSKDHRELVAVYVTHLPAEEQTEAYAVFLHGINDPINVRMQLLRLAERHGLDASTISKRTTELTLNSYINADRSTEPDTSFVLAEPVETVTSDELEQIRAIEWVTSGAPLYSHALIKICKLVRRFLLSGRTNAATQLFNSLPDDFVQQEWVKGADLIESSKSDRSNEHSVYDASWDIVSHFQEYIHLLSLCDAYAYYSTWAETVCKRPVGTNNKGARLQTQWLEWKENITPTTERAAQMLRNRVLEVDWLGMQPLHINNVDAEDMDTSGDDGQAQYRVQELTRLRELYIPESVFRLHSVLFETRDALPKNLKRSLDLAQLVADESLGIYHQLAKTSPVYPHGRLTAFMGLMRQSAFEILRIQQASQTDKPPLLMDTGLVSGSIA</sequence>
<dbReference type="Gene3D" id="1.10.3450.20">
    <property type="match status" value="1"/>
</dbReference>
<evidence type="ECO:0000256" key="8">
    <source>
        <dbReference type="SAM" id="MobiDB-lite"/>
    </source>
</evidence>
<proteinExistence type="inferred from homology"/>
<evidence type="ECO:0000256" key="7">
    <source>
        <dbReference type="RuleBase" id="RU365072"/>
    </source>
</evidence>
<dbReference type="AlphaFoldDB" id="A0A9W8G803"/>